<proteinExistence type="predicted"/>
<gene>
    <name evidence="5" type="ORF">H8S54_14735</name>
</gene>
<dbReference type="EMBL" id="JACOOT010000035">
    <property type="protein sequence ID" value="MBC5652321.1"/>
    <property type="molecule type" value="Genomic_DNA"/>
</dbReference>
<dbReference type="GO" id="GO:0016887">
    <property type="term" value="F:ATP hydrolysis activity"/>
    <property type="evidence" value="ECO:0007669"/>
    <property type="project" value="InterPro"/>
</dbReference>
<protein>
    <submittedName>
        <fullName evidence="5">ABC transporter ATP-binding protein</fullName>
    </submittedName>
</protein>
<evidence type="ECO:0000313" key="5">
    <source>
        <dbReference type="EMBL" id="MBC5652321.1"/>
    </source>
</evidence>
<dbReference type="Pfam" id="PF00005">
    <property type="entry name" value="ABC_tran"/>
    <property type="match status" value="1"/>
</dbReference>
<dbReference type="InterPro" id="IPR003439">
    <property type="entry name" value="ABC_transporter-like_ATP-bd"/>
</dbReference>
<dbReference type="SUPFAM" id="SSF52540">
    <property type="entry name" value="P-loop containing nucleoside triphosphate hydrolases"/>
    <property type="match status" value="1"/>
</dbReference>
<dbReference type="Gene3D" id="3.40.50.300">
    <property type="entry name" value="P-loop containing nucleotide triphosphate hydrolases"/>
    <property type="match status" value="1"/>
</dbReference>
<dbReference type="PANTHER" id="PTHR42788:SF2">
    <property type="entry name" value="ABC TRANSPORTER ATP-BINDING PROTEIN"/>
    <property type="match status" value="1"/>
</dbReference>
<comment type="caution">
    <text evidence="5">The sequence shown here is derived from an EMBL/GenBank/DDBJ whole genome shotgun (WGS) entry which is preliminary data.</text>
</comment>
<evidence type="ECO:0000313" key="6">
    <source>
        <dbReference type="Proteomes" id="UP000652847"/>
    </source>
</evidence>
<evidence type="ECO:0000256" key="2">
    <source>
        <dbReference type="ARBA" id="ARBA00022741"/>
    </source>
</evidence>
<keyword evidence="3 5" id="KW-0067">ATP-binding</keyword>
<dbReference type="InterPro" id="IPR003593">
    <property type="entry name" value="AAA+_ATPase"/>
</dbReference>
<sequence>MSSENSKSLLRAEHISKAYGEKQVLKDISIHLEQGELVSLLGVSGSGKTTLFHILSGLVTPDEGKVYLRDQDVTSTPGSISYMLQKDLLLPHKKVIDNVALPLLLKGMKKQEAREKANPLFAEFGLEGTQLQYPSQLSGGMRQRAALLRTYLSSSGVALLDEPFSALDTLTKASVHKWYLDIMQHIDLSTLFITHDIDEAILLSDRIYILNGIPGTIKEEIVIREKKPRAEDFSLSEEFLEYKRQIISKL</sequence>
<keyword evidence="1" id="KW-0813">Transport</keyword>
<dbReference type="InterPro" id="IPR050166">
    <property type="entry name" value="ABC_transporter_ATP-bind"/>
</dbReference>
<dbReference type="PANTHER" id="PTHR42788">
    <property type="entry name" value="TAURINE IMPORT ATP-BINDING PROTEIN-RELATED"/>
    <property type="match status" value="1"/>
</dbReference>
<dbReference type="GO" id="GO:0005524">
    <property type="term" value="F:ATP binding"/>
    <property type="evidence" value="ECO:0007669"/>
    <property type="project" value="UniProtKB-KW"/>
</dbReference>
<keyword evidence="2" id="KW-0547">Nucleotide-binding</keyword>
<dbReference type="InterPro" id="IPR017871">
    <property type="entry name" value="ABC_transporter-like_CS"/>
</dbReference>
<evidence type="ECO:0000256" key="1">
    <source>
        <dbReference type="ARBA" id="ARBA00022448"/>
    </source>
</evidence>
<dbReference type="RefSeq" id="WP_021926861.1">
    <property type="nucleotide sequence ID" value="NZ_JACOOT010000035.1"/>
</dbReference>
<name>A0A8I0ALA6_9FIRM</name>
<dbReference type="PROSITE" id="PS50893">
    <property type="entry name" value="ABC_TRANSPORTER_2"/>
    <property type="match status" value="1"/>
</dbReference>
<keyword evidence="6" id="KW-1185">Reference proteome</keyword>
<accession>A0A8I0ALA6</accession>
<dbReference type="AlphaFoldDB" id="A0A8I0ALA6"/>
<feature type="domain" description="ABC transporter" evidence="4">
    <location>
        <begin position="10"/>
        <end position="239"/>
    </location>
</feature>
<dbReference type="InterPro" id="IPR027417">
    <property type="entry name" value="P-loop_NTPase"/>
</dbReference>
<dbReference type="CDD" id="cd03293">
    <property type="entry name" value="ABC_NrtD_SsuB_transporters"/>
    <property type="match status" value="1"/>
</dbReference>
<dbReference type="PROSITE" id="PS00211">
    <property type="entry name" value="ABC_TRANSPORTER_1"/>
    <property type="match status" value="1"/>
</dbReference>
<dbReference type="SMART" id="SM00382">
    <property type="entry name" value="AAA"/>
    <property type="match status" value="1"/>
</dbReference>
<evidence type="ECO:0000259" key="4">
    <source>
        <dbReference type="PROSITE" id="PS50893"/>
    </source>
</evidence>
<reference evidence="5 6" key="1">
    <citation type="submission" date="2020-08" db="EMBL/GenBank/DDBJ databases">
        <title>Genome public.</title>
        <authorList>
            <person name="Liu C."/>
            <person name="Sun Q."/>
        </authorList>
    </citation>
    <scope>NUCLEOTIDE SEQUENCE [LARGE SCALE GENOMIC DNA]</scope>
    <source>
        <strain evidence="5 6">BX17</strain>
    </source>
</reference>
<organism evidence="5 6">
    <name type="scientific">Blautia segnis</name>
    <dbReference type="NCBI Taxonomy" id="2763030"/>
    <lineage>
        <taxon>Bacteria</taxon>
        <taxon>Bacillati</taxon>
        <taxon>Bacillota</taxon>
        <taxon>Clostridia</taxon>
        <taxon>Lachnospirales</taxon>
        <taxon>Lachnospiraceae</taxon>
        <taxon>Blautia</taxon>
    </lineage>
</organism>
<dbReference type="Proteomes" id="UP000652847">
    <property type="component" value="Unassembled WGS sequence"/>
</dbReference>
<evidence type="ECO:0000256" key="3">
    <source>
        <dbReference type="ARBA" id="ARBA00022840"/>
    </source>
</evidence>